<comment type="caution">
    <text evidence="12">The sequence shown here is derived from an EMBL/GenBank/DDBJ whole genome shotgun (WGS) entry which is preliminary data.</text>
</comment>
<dbReference type="GO" id="GO:0009236">
    <property type="term" value="P:cobalamin biosynthetic process"/>
    <property type="evidence" value="ECO:0007669"/>
    <property type="project" value="UniProtKB-KW"/>
</dbReference>
<evidence type="ECO:0000259" key="11">
    <source>
        <dbReference type="Pfam" id="PF00590"/>
    </source>
</evidence>
<keyword evidence="4 10" id="KW-0489">Methyltransferase</keyword>
<gene>
    <name evidence="12" type="ORF">SAE02_32680</name>
</gene>
<evidence type="ECO:0000256" key="3">
    <source>
        <dbReference type="ARBA" id="ARBA00022573"/>
    </source>
</evidence>
<dbReference type="Gene3D" id="3.40.1010.10">
    <property type="entry name" value="Cobalt-precorrin-4 Transmethylase, Domain 1"/>
    <property type="match status" value="1"/>
</dbReference>
<evidence type="ECO:0000256" key="4">
    <source>
        <dbReference type="ARBA" id="ARBA00022603"/>
    </source>
</evidence>
<accession>A0A512DSC9</accession>
<dbReference type="PANTHER" id="PTHR45790">
    <property type="entry name" value="SIROHEME SYNTHASE-RELATED"/>
    <property type="match status" value="1"/>
</dbReference>
<organism evidence="12 13">
    <name type="scientific">Skermanella aerolata</name>
    <dbReference type="NCBI Taxonomy" id="393310"/>
    <lineage>
        <taxon>Bacteria</taxon>
        <taxon>Pseudomonadati</taxon>
        <taxon>Pseudomonadota</taxon>
        <taxon>Alphaproteobacteria</taxon>
        <taxon>Rhodospirillales</taxon>
        <taxon>Azospirillaceae</taxon>
        <taxon>Skermanella</taxon>
    </lineage>
</organism>
<evidence type="ECO:0000256" key="6">
    <source>
        <dbReference type="ARBA" id="ARBA00022691"/>
    </source>
</evidence>
<dbReference type="GO" id="GO:0019354">
    <property type="term" value="P:siroheme biosynthetic process"/>
    <property type="evidence" value="ECO:0007669"/>
    <property type="project" value="UniProtKB-UniPathway"/>
</dbReference>
<feature type="domain" description="Tetrapyrrole methylase" evidence="11">
    <location>
        <begin position="5"/>
        <end position="216"/>
    </location>
</feature>
<keyword evidence="3" id="KW-0169">Cobalamin biosynthesis</keyword>
<dbReference type="Pfam" id="PF00590">
    <property type="entry name" value="TP_methylase"/>
    <property type="match status" value="1"/>
</dbReference>
<dbReference type="GO" id="GO:0032259">
    <property type="term" value="P:methylation"/>
    <property type="evidence" value="ECO:0007669"/>
    <property type="project" value="UniProtKB-KW"/>
</dbReference>
<evidence type="ECO:0000256" key="2">
    <source>
        <dbReference type="ARBA" id="ARBA00012162"/>
    </source>
</evidence>
<dbReference type="UniPathway" id="UPA00262">
    <property type="reaction ID" value="UER00211"/>
</dbReference>
<dbReference type="InterPro" id="IPR014777">
    <property type="entry name" value="4pyrrole_Mease_sub1"/>
</dbReference>
<dbReference type="Gene3D" id="3.30.950.10">
    <property type="entry name" value="Methyltransferase, Cobalt-precorrin-4 Transmethylase, Domain 2"/>
    <property type="match status" value="1"/>
</dbReference>
<sequence>MSMPRVHLVGAGPGNPDLLTVKALRLIQQAEVVVHDRLVPQEILDLIPSSARRIFVGKATRNHSMAQEDINLLLVELAREGKRVVRLKGGDPFIFGRGSEEALTLAEHGIPFEIVPGVTAAAGCGAYAGIPLTHRGLATGVRFVTGHCREDNELVCDWRGMMDPDTTLVFYMALANLETIRRNLITAGVDPAMPAAAVSCGTTDAQRSVLATLGTLERALALQPLPAPCLIIVGRVVALAPELAWYGERELADA</sequence>
<protein>
    <recommendedName>
        <fullName evidence="2">uroporphyrinogen-III C-methyltransferase</fullName>
        <ecNumber evidence="2">2.1.1.107</ecNumber>
    </recommendedName>
</protein>
<dbReference type="CDD" id="cd11642">
    <property type="entry name" value="SUMT"/>
    <property type="match status" value="1"/>
</dbReference>
<reference evidence="12 13" key="1">
    <citation type="submission" date="2019-07" db="EMBL/GenBank/DDBJ databases">
        <title>Whole genome shotgun sequence of Skermanella aerolata NBRC 106429.</title>
        <authorList>
            <person name="Hosoyama A."/>
            <person name="Uohara A."/>
            <person name="Ohji S."/>
            <person name="Ichikawa N."/>
        </authorList>
    </citation>
    <scope>NUCLEOTIDE SEQUENCE [LARGE SCALE GENOMIC DNA]</scope>
    <source>
        <strain evidence="12 13">NBRC 106429</strain>
    </source>
</reference>
<dbReference type="FunFam" id="3.40.1010.10:FF:000001">
    <property type="entry name" value="Siroheme synthase"/>
    <property type="match status" value="1"/>
</dbReference>
<evidence type="ECO:0000256" key="7">
    <source>
        <dbReference type="ARBA" id="ARBA00023244"/>
    </source>
</evidence>
<comment type="pathway">
    <text evidence="8">Porphyrin-containing compound metabolism; siroheme biosynthesis; precorrin-2 from uroporphyrinogen III: step 1/1.</text>
</comment>
<dbReference type="InterPro" id="IPR014776">
    <property type="entry name" value="4pyrrole_Mease_sub2"/>
</dbReference>
<evidence type="ECO:0000256" key="5">
    <source>
        <dbReference type="ARBA" id="ARBA00022679"/>
    </source>
</evidence>
<dbReference type="PROSITE" id="PS00839">
    <property type="entry name" value="SUMT_1"/>
    <property type="match status" value="1"/>
</dbReference>
<comment type="similarity">
    <text evidence="1 10">Belongs to the precorrin methyltransferase family.</text>
</comment>
<dbReference type="InterPro" id="IPR003043">
    <property type="entry name" value="Uropor_MeTrfase_CS"/>
</dbReference>
<proteinExistence type="inferred from homology"/>
<dbReference type="EC" id="2.1.1.107" evidence="2"/>
<keyword evidence="7" id="KW-0627">Porphyrin biosynthesis</keyword>
<dbReference type="Proteomes" id="UP000321523">
    <property type="component" value="Unassembled WGS sequence"/>
</dbReference>
<keyword evidence="13" id="KW-1185">Reference proteome</keyword>
<dbReference type="EMBL" id="BJYZ01000014">
    <property type="protein sequence ID" value="GEO39120.1"/>
    <property type="molecule type" value="Genomic_DNA"/>
</dbReference>
<keyword evidence="6" id="KW-0949">S-adenosyl-L-methionine</keyword>
<evidence type="ECO:0000256" key="1">
    <source>
        <dbReference type="ARBA" id="ARBA00005879"/>
    </source>
</evidence>
<dbReference type="InterPro" id="IPR006366">
    <property type="entry name" value="CobA/CysG_C"/>
</dbReference>
<dbReference type="FunFam" id="3.30.950.10:FF:000001">
    <property type="entry name" value="Siroheme synthase"/>
    <property type="match status" value="1"/>
</dbReference>
<keyword evidence="5 10" id="KW-0808">Transferase</keyword>
<dbReference type="SUPFAM" id="SSF53790">
    <property type="entry name" value="Tetrapyrrole methylase"/>
    <property type="match status" value="1"/>
</dbReference>
<dbReference type="InterPro" id="IPR000878">
    <property type="entry name" value="4pyrrol_Mease"/>
</dbReference>
<dbReference type="GO" id="GO:0004851">
    <property type="term" value="F:uroporphyrin-III C-methyltransferase activity"/>
    <property type="evidence" value="ECO:0007669"/>
    <property type="project" value="UniProtKB-EC"/>
</dbReference>
<dbReference type="RefSeq" id="WP_044432568.1">
    <property type="nucleotide sequence ID" value="NZ_BJYZ01000014.1"/>
</dbReference>
<evidence type="ECO:0000256" key="9">
    <source>
        <dbReference type="ARBA" id="ARBA00060548"/>
    </source>
</evidence>
<comment type="pathway">
    <text evidence="9">Cofactor biosynthesis; adenosylcobalamin biosynthesis; precorrin-2 from uroporphyrinogen III: step 1/1.</text>
</comment>
<name>A0A512DSC9_9PROT</name>
<dbReference type="InterPro" id="IPR035996">
    <property type="entry name" value="4pyrrol_Methylase_sf"/>
</dbReference>
<dbReference type="InterPro" id="IPR050161">
    <property type="entry name" value="Siro_Cobalamin_biosynth"/>
</dbReference>
<dbReference type="NCBIfam" id="NF004790">
    <property type="entry name" value="PRK06136.1"/>
    <property type="match status" value="1"/>
</dbReference>
<evidence type="ECO:0000313" key="12">
    <source>
        <dbReference type="EMBL" id="GEO39120.1"/>
    </source>
</evidence>
<dbReference type="PANTHER" id="PTHR45790:SF3">
    <property type="entry name" value="S-ADENOSYL-L-METHIONINE-DEPENDENT UROPORPHYRINOGEN III METHYLTRANSFERASE, CHLOROPLASTIC"/>
    <property type="match status" value="1"/>
</dbReference>
<dbReference type="NCBIfam" id="TIGR01469">
    <property type="entry name" value="cobA_cysG_Cterm"/>
    <property type="match status" value="1"/>
</dbReference>
<evidence type="ECO:0000313" key="13">
    <source>
        <dbReference type="Proteomes" id="UP000321523"/>
    </source>
</evidence>
<evidence type="ECO:0000256" key="10">
    <source>
        <dbReference type="RuleBase" id="RU003960"/>
    </source>
</evidence>
<dbReference type="PROSITE" id="PS00840">
    <property type="entry name" value="SUMT_2"/>
    <property type="match status" value="1"/>
</dbReference>
<dbReference type="OrthoDB" id="9815856at2"/>
<evidence type="ECO:0000256" key="8">
    <source>
        <dbReference type="ARBA" id="ARBA00025705"/>
    </source>
</evidence>
<dbReference type="AlphaFoldDB" id="A0A512DSC9"/>